<organism evidence="7 8">
    <name type="scientific">Sphaerisporangium rubeum</name>
    <dbReference type="NCBI Taxonomy" id="321317"/>
    <lineage>
        <taxon>Bacteria</taxon>
        <taxon>Bacillati</taxon>
        <taxon>Actinomycetota</taxon>
        <taxon>Actinomycetes</taxon>
        <taxon>Streptosporangiales</taxon>
        <taxon>Streptosporangiaceae</taxon>
        <taxon>Sphaerisporangium</taxon>
    </lineage>
</organism>
<dbReference type="Pfam" id="PF02776">
    <property type="entry name" value="TPP_enzyme_N"/>
    <property type="match status" value="1"/>
</dbReference>
<dbReference type="EC" id="4.1.1.7" evidence="7"/>
<dbReference type="InterPro" id="IPR045229">
    <property type="entry name" value="TPP_enz"/>
</dbReference>
<evidence type="ECO:0000256" key="1">
    <source>
        <dbReference type="ARBA" id="ARBA00007812"/>
    </source>
</evidence>
<dbReference type="GO" id="GO:0000287">
    <property type="term" value="F:magnesium ion binding"/>
    <property type="evidence" value="ECO:0007669"/>
    <property type="project" value="InterPro"/>
</dbReference>
<dbReference type="GO" id="GO:0050660">
    <property type="term" value="F:flavin adenine dinucleotide binding"/>
    <property type="evidence" value="ECO:0007669"/>
    <property type="project" value="TreeGrafter"/>
</dbReference>
<dbReference type="InterPro" id="IPR029061">
    <property type="entry name" value="THDP-binding"/>
</dbReference>
<dbReference type="Gene3D" id="3.40.50.970">
    <property type="match status" value="2"/>
</dbReference>
<protein>
    <submittedName>
        <fullName evidence="7">Benzoylformate decarboxylase</fullName>
        <ecNumber evidence="7">4.1.1.7</ecNumber>
    </submittedName>
</protein>
<dbReference type="GO" id="GO:0030976">
    <property type="term" value="F:thiamine pyrophosphate binding"/>
    <property type="evidence" value="ECO:0007669"/>
    <property type="project" value="InterPro"/>
</dbReference>
<dbReference type="InterPro" id="IPR029035">
    <property type="entry name" value="DHS-like_NAD/FAD-binding_dom"/>
</dbReference>
<feature type="domain" description="Thiamine pyrophosphate enzyme central" evidence="4">
    <location>
        <begin position="178"/>
        <end position="310"/>
    </location>
</feature>
<dbReference type="GO" id="GO:0003984">
    <property type="term" value="F:acetolactate synthase activity"/>
    <property type="evidence" value="ECO:0007669"/>
    <property type="project" value="TreeGrafter"/>
</dbReference>
<comment type="similarity">
    <text evidence="1 3">Belongs to the TPP enzyme family.</text>
</comment>
<evidence type="ECO:0000313" key="7">
    <source>
        <dbReference type="EMBL" id="MBB6475867.1"/>
    </source>
</evidence>
<dbReference type="RefSeq" id="WP_184985500.1">
    <property type="nucleotide sequence ID" value="NZ_BAAALO010000019.1"/>
</dbReference>
<gene>
    <name evidence="7" type="ORF">BJ992_005298</name>
</gene>
<dbReference type="GO" id="GO:0050695">
    <property type="term" value="F:benzoylformate decarboxylase activity"/>
    <property type="evidence" value="ECO:0007669"/>
    <property type="project" value="UniProtKB-EC"/>
</dbReference>
<comment type="caution">
    <text evidence="7">The sequence shown here is derived from an EMBL/GenBank/DDBJ whole genome shotgun (WGS) entry which is preliminary data.</text>
</comment>
<dbReference type="InterPro" id="IPR011766">
    <property type="entry name" value="TPP_enzyme_TPP-bd"/>
</dbReference>
<dbReference type="Proteomes" id="UP000555564">
    <property type="component" value="Unassembled WGS sequence"/>
</dbReference>
<dbReference type="PANTHER" id="PTHR18968">
    <property type="entry name" value="THIAMINE PYROPHOSPHATE ENZYMES"/>
    <property type="match status" value="1"/>
</dbReference>
<feature type="domain" description="Thiamine pyrophosphate enzyme N-terminal TPP-binding" evidence="6">
    <location>
        <begin position="7"/>
        <end position="99"/>
    </location>
</feature>
<keyword evidence="2 3" id="KW-0786">Thiamine pyrophosphate</keyword>
<evidence type="ECO:0000256" key="2">
    <source>
        <dbReference type="ARBA" id="ARBA00023052"/>
    </source>
</evidence>
<evidence type="ECO:0000256" key="3">
    <source>
        <dbReference type="RuleBase" id="RU362132"/>
    </source>
</evidence>
<dbReference type="SUPFAM" id="SSF52518">
    <property type="entry name" value="Thiamin diphosphate-binding fold (THDP-binding)"/>
    <property type="match status" value="2"/>
</dbReference>
<reference evidence="7 8" key="1">
    <citation type="submission" date="2020-08" db="EMBL/GenBank/DDBJ databases">
        <title>Sequencing the genomes of 1000 actinobacteria strains.</title>
        <authorList>
            <person name="Klenk H.-P."/>
        </authorList>
    </citation>
    <scope>NUCLEOTIDE SEQUENCE [LARGE SCALE GENOMIC DNA]</scope>
    <source>
        <strain evidence="7 8">DSM 44936</strain>
    </source>
</reference>
<dbReference type="InterPro" id="IPR012001">
    <property type="entry name" value="Thiamin_PyroP_enz_TPP-bd_dom"/>
</dbReference>
<dbReference type="PANTHER" id="PTHR18968:SF133">
    <property type="entry name" value="BENZOYLFORMATE DECARBOXYLASE"/>
    <property type="match status" value="1"/>
</dbReference>
<dbReference type="EMBL" id="JACHIU010000001">
    <property type="protein sequence ID" value="MBB6475867.1"/>
    <property type="molecule type" value="Genomic_DNA"/>
</dbReference>
<dbReference type="SUPFAM" id="SSF52467">
    <property type="entry name" value="DHS-like NAD/FAD-binding domain"/>
    <property type="match status" value="1"/>
</dbReference>
<feature type="domain" description="Thiamine pyrophosphate enzyme TPP-binding" evidence="5">
    <location>
        <begin position="370"/>
        <end position="498"/>
    </location>
</feature>
<keyword evidence="7" id="KW-0456">Lyase</keyword>
<dbReference type="Gene3D" id="3.40.50.1220">
    <property type="entry name" value="TPP-binding domain"/>
    <property type="match status" value="1"/>
</dbReference>
<keyword evidence="8" id="KW-1185">Reference proteome</keyword>
<dbReference type="InterPro" id="IPR012000">
    <property type="entry name" value="Thiamin_PyroP_enz_cen_dom"/>
</dbReference>
<name>A0A7X0IIK3_9ACTN</name>
<sequence length="504" mass="51158">MSGPGDVRDAVFDAVRHAGITAVFGDPGVADTHPLGGLPGDLSLIAGANECIAAAMATGWALGHDGPALVLPRTSAGLGALAAARANHAPLVVLAVRHDHGRPALDPAGEHLVWSARPAHARDVPAAVARAALEAVTGRGPAVVLAPMDGWDEPYGTRPPVPMDVRRPCRVSAEDVAPLAALLAAARSPVLVTGALTGNGRAWTALASLADRLSCPVWQEPSAGRPGFPQDHPRFAGVLPTDRDGGGRPVLDGHDVVVVVGAPAFRAADHDALLPDGATVAVVGDDPGAMHRGPAALALLASPAAVCERLAVTLPQRDDGRSAPAGRPGLLGRAAEGESLRAGVVLEELAARLAPEAIVVEEAPAVRGALHRFVPARRPLGHLSAVSSGPGFALPAAIGLRLARPDRPVVALLDGAATLSAAQALWTASCHRVGALFVVLTPTGGAAWPGFAGVDPASLARCLGCPAVRVDARAALAEVFDEVVPALWAREEPLLVDVLVDPDT</sequence>
<dbReference type="AlphaFoldDB" id="A0A7X0IIK3"/>
<evidence type="ECO:0000259" key="5">
    <source>
        <dbReference type="Pfam" id="PF02775"/>
    </source>
</evidence>
<evidence type="ECO:0000313" key="8">
    <source>
        <dbReference type="Proteomes" id="UP000555564"/>
    </source>
</evidence>
<evidence type="ECO:0000259" key="6">
    <source>
        <dbReference type="Pfam" id="PF02776"/>
    </source>
</evidence>
<proteinExistence type="inferred from homology"/>
<dbReference type="Pfam" id="PF00205">
    <property type="entry name" value="TPP_enzyme_M"/>
    <property type="match status" value="1"/>
</dbReference>
<dbReference type="Pfam" id="PF02775">
    <property type="entry name" value="TPP_enzyme_C"/>
    <property type="match status" value="1"/>
</dbReference>
<evidence type="ECO:0000259" key="4">
    <source>
        <dbReference type="Pfam" id="PF00205"/>
    </source>
</evidence>
<accession>A0A7X0IIK3</accession>